<dbReference type="InterPro" id="IPR000115">
    <property type="entry name" value="PRibGlycinamide_synth"/>
</dbReference>
<dbReference type="GO" id="GO:0004637">
    <property type="term" value="F:phosphoribosylamine-glycine ligase activity"/>
    <property type="evidence" value="ECO:0007669"/>
    <property type="project" value="UniProtKB-UniRule"/>
</dbReference>
<evidence type="ECO:0000256" key="8">
    <source>
        <dbReference type="ARBA" id="ARBA00022755"/>
    </source>
</evidence>
<evidence type="ECO:0000256" key="1">
    <source>
        <dbReference type="ARBA" id="ARBA00001936"/>
    </source>
</evidence>
<comment type="cofactor">
    <cofactor evidence="2">
        <name>Mg(2+)</name>
        <dbReference type="ChEBI" id="CHEBI:18420"/>
    </cofactor>
</comment>
<dbReference type="EMBL" id="JABEOV010000015">
    <property type="protein sequence ID" value="NNG54200.1"/>
    <property type="molecule type" value="Genomic_DNA"/>
</dbReference>
<dbReference type="InterPro" id="IPR037123">
    <property type="entry name" value="PRibGlycinamide_synth_C_sf"/>
</dbReference>
<keyword evidence="20" id="KW-1185">Reference proteome</keyword>
<dbReference type="NCBIfam" id="TIGR00877">
    <property type="entry name" value="purD"/>
    <property type="match status" value="1"/>
</dbReference>
<comment type="catalytic activity">
    <reaction evidence="14">
        <text>5-phospho-beta-D-ribosylamine + glycine + ATP = N(1)-(5-phospho-beta-D-ribosyl)glycinamide + ADP + phosphate + H(+)</text>
        <dbReference type="Rhea" id="RHEA:17453"/>
        <dbReference type="ChEBI" id="CHEBI:15378"/>
        <dbReference type="ChEBI" id="CHEBI:30616"/>
        <dbReference type="ChEBI" id="CHEBI:43474"/>
        <dbReference type="ChEBI" id="CHEBI:57305"/>
        <dbReference type="ChEBI" id="CHEBI:58681"/>
        <dbReference type="ChEBI" id="CHEBI:143788"/>
        <dbReference type="ChEBI" id="CHEBI:456216"/>
        <dbReference type="EC" id="6.3.4.13"/>
    </reaction>
</comment>
<comment type="caution">
    <text evidence="18">The sequence shown here is derived from an EMBL/GenBank/DDBJ whole genome shotgun (WGS) entry which is preliminary data.</text>
</comment>
<gene>
    <name evidence="14 18" type="primary">purD</name>
    <name evidence="17" type="ORF">HKX05_12635</name>
    <name evidence="18" type="ORF">HLV41_16600</name>
</gene>
<dbReference type="GO" id="GO:0009113">
    <property type="term" value="P:purine nucleobase biosynthetic process"/>
    <property type="evidence" value="ECO:0007669"/>
    <property type="project" value="InterPro"/>
</dbReference>
<dbReference type="InterPro" id="IPR020560">
    <property type="entry name" value="PRibGlycinamide_synth_C-dom"/>
</dbReference>
<keyword evidence="5 14" id="KW-0436">Ligase</keyword>
<dbReference type="GO" id="GO:0005524">
    <property type="term" value="F:ATP binding"/>
    <property type="evidence" value="ECO:0007669"/>
    <property type="project" value="UniProtKB-UniRule"/>
</dbReference>
<dbReference type="EC" id="6.3.4.13" evidence="4 14"/>
<dbReference type="SMART" id="SM01209">
    <property type="entry name" value="GARS_A"/>
    <property type="match status" value="1"/>
</dbReference>
<proteinExistence type="inferred from homology"/>
<dbReference type="PANTHER" id="PTHR43472:SF1">
    <property type="entry name" value="PHOSPHORIBOSYLAMINE--GLYCINE LIGASE, CHLOROPLASTIC"/>
    <property type="match status" value="1"/>
</dbReference>
<dbReference type="SUPFAM" id="SSF51246">
    <property type="entry name" value="Rudiment single hybrid motif"/>
    <property type="match status" value="1"/>
</dbReference>
<evidence type="ECO:0000313" key="19">
    <source>
        <dbReference type="Proteomes" id="UP000531581"/>
    </source>
</evidence>
<dbReference type="Proteomes" id="UP000557656">
    <property type="component" value="Unassembled WGS sequence"/>
</dbReference>
<dbReference type="Pfam" id="PF02844">
    <property type="entry name" value="GARS_N"/>
    <property type="match status" value="1"/>
</dbReference>
<dbReference type="GeneID" id="78487886"/>
<dbReference type="Gene3D" id="3.30.1490.20">
    <property type="entry name" value="ATP-grasp fold, A domain"/>
    <property type="match status" value="1"/>
</dbReference>
<sequence>MNVLLLGSGGREHALAWKLAQSNGLDTLYAAPGNPGIAAHATCVGLNATDHAAVVTFVKDHAIGLVVVGPEAPLVDGLADSLRAEGIPVFGPSKAAAQLEGSKGFTKDLCRRADIPTAGYVRVNTLAEAQAALATTFGLPVVIKADGLAAGKGVTVAFTKAEAEGAITDLFSVPGAEVVIEEFLEGEEASLFVLTDGEALLPFGSAQDHKRVGDGDTGPNTGGMGAYSPARVLTPELEQQAIDRIVRPTVDTLRAEGTPFSGVLYAGLMLTAQGPKLIEYNARFGDPECQVLMLRFQGDLLAVMLAVAEGRLAEIPAPAFSQAPALTVVMAAAGYPGTPKAGGAIDAIDAAEATGAVVFQAGTKMQGEQLVASGGRVLAVTASAATVGEAQAAAYRAVDAIRFPDGFCRRDIGWREIAREAGTPA</sequence>
<comment type="similarity">
    <text evidence="11 14">Belongs to the GARS family.</text>
</comment>
<evidence type="ECO:0000256" key="3">
    <source>
        <dbReference type="ARBA" id="ARBA00005174"/>
    </source>
</evidence>
<dbReference type="InterPro" id="IPR020559">
    <property type="entry name" value="PRibGlycinamide_synth_CS"/>
</dbReference>
<dbReference type="InterPro" id="IPR013815">
    <property type="entry name" value="ATP_grasp_subdomain_1"/>
</dbReference>
<evidence type="ECO:0000259" key="16">
    <source>
        <dbReference type="PROSITE" id="PS50975"/>
    </source>
</evidence>
<evidence type="ECO:0000256" key="5">
    <source>
        <dbReference type="ARBA" id="ARBA00022598"/>
    </source>
</evidence>
<evidence type="ECO:0000256" key="9">
    <source>
        <dbReference type="ARBA" id="ARBA00022840"/>
    </source>
</evidence>
<organism evidence="18 19">
    <name type="scientific">Sphingomonas sanguinis</name>
    <dbReference type="NCBI Taxonomy" id="33051"/>
    <lineage>
        <taxon>Bacteria</taxon>
        <taxon>Pseudomonadati</taxon>
        <taxon>Pseudomonadota</taxon>
        <taxon>Alphaproteobacteria</taxon>
        <taxon>Sphingomonadales</taxon>
        <taxon>Sphingomonadaceae</taxon>
        <taxon>Sphingomonas</taxon>
    </lineage>
</organism>
<dbReference type="PANTHER" id="PTHR43472">
    <property type="entry name" value="PHOSPHORIBOSYLAMINE--GLYCINE LIGASE"/>
    <property type="match status" value="1"/>
</dbReference>
<dbReference type="InterPro" id="IPR011761">
    <property type="entry name" value="ATP-grasp"/>
</dbReference>
<evidence type="ECO:0000256" key="14">
    <source>
        <dbReference type="HAMAP-Rule" id="MF_00138"/>
    </source>
</evidence>
<evidence type="ECO:0000256" key="10">
    <source>
        <dbReference type="ARBA" id="ARBA00023211"/>
    </source>
</evidence>
<evidence type="ECO:0000256" key="7">
    <source>
        <dbReference type="ARBA" id="ARBA00022741"/>
    </source>
</evidence>
<dbReference type="RefSeq" id="WP_061781353.1">
    <property type="nucleotide sequence ID" value="NZ_JABEOV010000015.1"/>
</dbReference>
<comment type="cofactor">
    <cofactor evidence="1">
        <name>Mn(2+)</name>
        <dbReference type="ChEBI" id="CHEBI:29035"/>
    </cofactor>
</comment>
<evidence type="ECO:0000256" key="12">
    <source>
        <dbReference type="ARBA" id="ARBA00042242"/>
    </source>
</evidence>
<evidence type="ECO:0000256" key="6">
    <source>
        <dbReference type="ARBA" id="ARBA00022723"/>
    </source>
</evidence>
<dbReference type="InterPro" id="IPR020561">
    <property type="entry name" value="PRibGlycinamid_synth_ATP-grasp"/>
</dbReference>
<dbReference type="Gene3D" id="3.30.470.20">
    <property type="entry name" value="ATP-grasp fold, B domain"/>
    <property type="match status" value="1"/>
</dbReference>
<evidence type="ECO:0000256" key="4">
    <source>
        <dbReference type="ARBA" id="ARBA00013255"/>
    </source>
</evidence>
<protein>
    <recommendedName>
        <fullName evidence="4 14">Phosphoribosylamine--glycine ligase</fullName>
        <ecNumber evidence="4 14">6.3.4.13</ecNumber>
    </recommendedName>
    <alternativeName>
        <fullName evidence="14">GARS</fullName>
    </alternativeName>
    <alternativeName>
        <fullName evidence="12 14">Glycinamide ribonucleotide synthetase</fullName>
    </alternativeName>
    <alternativeName>
        <fullName evidence="13 14">Phosphoribosylglycinamide synthetase</fullName>
    </alternativeName>
</protein>
<dbReference type="InterPro" id="IPR011054">
    <property type="entry name" value="Rudment_hybrid_motif"/>
</dbReference>
<dbReference type="Proteomes" id="UP000531581">
    <property type="component" value="Unassembled WGS sequence"/>
</dbReference>
<dbReference type="GO" id="GO:0046872">
    <property type="term" value="F:metal ion binding"/>
    <property type="evidence" value="ECO:0007669"/>
    <property type="project" value="UniProtKB-KW"/>
</dbReference>
<dbReference type="Gene3D" id="3.40.50.20">
    <property type="match status" value="1"/>
</dbReference>
<dbReference type="Gene3D" id="3.90.600.10">
    <property type="entry name" value="Phosphoribosylglycinamide synthetase, C-terminal domain"/>
    <property type="match status" value="1"/>
</dbReference>
<dbReference type="GO" id="GO:0006189">
    <property type="term" value="P:'de novo' IMP biosynthetic process"/>
    <property type="evidence" value="ECO:0007669"/>
    <property type="project" value="UniProtKB-UniRule"/>
</dbReference>
<dbReference type="FunFam" id="3.90.600.10:FF:000001">
    <property type="entry name" value="Trifunctional purine biosynthetic protein adenosine-3"/>
    <property type="match status" value="1"/>
</dbReference>
<keyword evidence="10" id="KW-0464">Manganese</keyword>
<keyword evidence="9 15" id="KW-0067">ATP-binding</keyword>
<dbReference type="UniPathway" id="UPA00074">
    <property type="reaction ID" value="UER00125"/>
</dbReference>
<evidence type="ECO:0000256" key="2">
    <source>
        <dbReference type="ARBA" id="ARBA00001946"/>
    </source>
</evidence>
<dbReference type="Pfam" id="PF02843">
    <property type="entry name" value="GARS_C"/>
    <property type="match status" value="1"/>
</dbReference>
<dbReference type="InterPro" id="IPR020562">
    <property type="entry name" value="PRibGlycinamide_synth_N"/>
</dbReference>
<feature type="domain" description="ATP-grasp" evidence="16">
    <location>
        <begin position="107"/>
        <end position="309"/>
    </location>
</feature>
<dbReference type="SMART" id="SM01210">
    <property type="entry name" value="GARS_C"/>
    <property type="match status" value="1"/>
</dbReference>
<dbReference type="SUPFAM" id="SSF52440">
    <property type="entry name" value="PreATP-grasp domain"/>
    <property type="match status" value="1"/>
</dbReference>
<dbReference type="FunFam" id="3.40.50.20:FF:000006">
    <property type="entry name" value="Phosphoribosylamine--glycine ligase, chloroplastic"/>
    <property type="match status" value="1"/>
</dbReference>
<name>A0A7Y7QYK9_9SPHN</name>
<dbReference type="PROSITE" id="PS00184">
    <property type="entry name" value="GARS"/>
    <property type="match status" value="1"/>
</dbReference>
<keyword evidence="6" id="KW-0479">Metal-binding</keyword>
<dbReference type="AlphaFoldDB" id="A0A7Y7QYK9"/>
<dbReference type="HAMAP" id="MF_00138">
    <property type="entry name" value="GARS"/>
    <property type="match status" value="1"/>
</dbReference>
<dbReference type="InterPro" id="IPR016185">
    <property type="entry name" value="PreATP-grasp_dom_sf"/>
</dbReference>
<evidence type="ECO:0000256" key="11">
    <source>
        <dbReference type="ARBA" id="ARBA00038345"/>
    </source>
</evidence>
<keyword evidence="7 15" id="KW-0547">Nucleotide-binding</keyword>
<comment type="pathway">
    <text evidence="3 14">Purine metabolism; IMP biosynthesis via de novo pathway; N(1)-(5-phospho-D-ribosyl)glycinamide from 5-phospho-alpha-D-ribose 1-diphosphate: step 2/2.</text>
</comment>
<evidence type="ECO:0000256" key="15">
    <source>
        <dbReference type="PROSITE-ProRule" id="PRU00409"/>
    </source>
</evidence>
<dbReference type="SUPFAM" id="SSF56059">
    <property type="entry name" value="Glutathione synthetase ATP-binding domain-like"/>
    <property type="match status" value="1"/>
</dbReference>
<dbReference type="Pfam" id="PF01071">
    <property type="entry name" value="GARS_A"/>
    <property type="match status" value="1"/>
</dbReference>
<accession>A0A7Y7QYK9</accession>
<evidence type="ECO:0000313" key="18">
    <source>
        <dbReference type="EMBL" id="NVP32659.1"/>
    </source>
</evidence>
<evidence type="ECO:0000256" key="13">
    <source>
        <dbReference type="ARBA" id="ARBA00042864"/>
    </source>
</evidence>
<evidence type="ECO:0000313" key="20">
    <source>
        <dbReference type="Proteomes" id="UP000557656"/>
    </source>
</evidence>
<evidence type="ECO:0000313" key="17">
    <source>
        <dbReference type="EMBL" id="NNG54200.1"/>
    </source>
</evidence>
<dbReference type="EMBL" id="JABYQV010000017">
    <property type="protein sequence ID" value="NVP32659.1"/>
    <property type="molecule type" value="Genomic_DNA"/>
</dbReference>
<dbReference type="PROSITE" id="PS50975">
    <property type="entry name" value="ATP_GRASP"/>
    <property type="match status" value="1"/>
</dbReference>
<keyword evidence="8 14" id="KW-0658">Purine biosynthesis</keyword>
<reference evidence="19 20" key="1">
    <citation type="submission" date="2020-05" db="EMBL/GenBank/DDBJ databases">
        <title>Draft Genome Sequences of Sphingomonas sp. Isolated from the International Space Station.</title>
        <authorList>
            <person name="Bijlani S."/>
            <person name="Singh N.K."/>
            <person name="Mason C.E."/>
            <person name="Wang C.C."/>
            <person name="Venkateswaran K."/>
        </authorList>
    </citation>
    <scope>NUCLEOTIDE SEQUENCE [LARGE SCALE GENOMIC DNA]</scope>
    <source>
        <strain evidence="17 20">IIF7SW-B5</strain>
        <strain evidence="18">ISS-IIF7SWP</strain>
    </source>
</reference>